<accession>A0A4Q2UB68</accession>
<dbReference type="PANTHER" id="PTHR32027">
    <property type="entry name" value="CYTOSINE DEAMINASE"/>
    <property type="match status" value="1"/>
</dbReference>
<dbReference type="Gene3D" id="2.30.40.10">
    <property type="entry name" value="Urease, subunit C, domain 1"/>
    <property type="match status" value="1"/>
</dbReference>
<dbReference type="GO" id="GO:0016814">
    <property type="term" value="F:hydrolase activity, acting on carbon-nitrogen (but not peptide) bonds, in cyclic amidines"/>
    <property type="evidence" value="ECO:0007669"/>
    <property type="project" value="UniProtKB-ARBA"/>
</dbReference>
<evidence type="ECO:0000256" key="3">
    <source>
        <dbReference type="SAM" id="MobiDB-lite"/>
    </source>
</evidence>
<reference evidence="5 6" key="1">
    <citation type="submission" date="2018-12" db="EMBL/GenBank/DDBJ databases">
        <authorList>
            <person name="Grouzdev D.S."/>
            <person name="Krutkina M.S."/>
        </authorList>
    </citation>
    <scope>NUCLEOTIDE SEQUENCE [LARGE SCALE GENOMIC DNA]</scope>
    <source>
        <strain evidence="5 6">RmlP026</strain>
    </source>
</reference>
<dbReference type="InterPro" id="IPR011059">
    <property type="entry name" value="Metal-dep_hydrolase_composite"/>
</dbReference>
<feature type="domain" description="Amidohydrolase 3" evidence="4">
    <location>
        <begin position="149"/>
        <end position="374"/>
    </location>
</feature>
<dbReference type="CDD" id="cd01293">
    <property type="entry name" value="Bact_CD"/>
    <property type="match status" value="1"/>
</dbReference>
<feature type="region of interest" description="Disordered" evidence="3">
    <location>
        <begin position="399"/>
        <end position="424"/>
    </location>
</feature>
<keyword evidence="2 5" id="KW-0378">Hydrolase</keyword>
<protein>
    <submittedName>
        <fullName evidence="5">Amidohydrolase</fullName>
    </submittedName>
</protein>
<dbReference type="PANTHER" id="PTHR32027:SF9">
    <property type="entry name" value="BLL3847 PROTEIN"/>
    <property type="match status" value="1"/>
</dbReference>
<dbReference type="GO" id="GO:0019239">
    <property type="term" value="F:deaminase activity"/>
    <property type="evidence" value="ECO:0007669"/>
    <property type="project" value="UniProtKB-ARBA"/>
</dbReference>
<comment type="caution">
    <text evidence="5">The sequence shown here is derived from an EMBL/GenBank/DDBJ whole genome shotgun (WGS) entry which is preliminary data.</text>
</comment>
<proteinExistence type="predicted"/>
<dbReference type="InterPro" id="IPR013108">
    <property type="entry name" value="Amidohydro_3"/>
</dbReference>
<evidence type="ECO:0000313" key="5">
    <source>
        <dbReference type="EMBL" id="RYC34013.1"/>
    </source>
</evidence>
<dbReference type="InterPro" id="IPR032466">
    <property type="entry name" value="Metal_Hydrolase"/>
</dbReference>
<dbReference type="OrthoDB" id="9815027at2"/>
<dbReference type="EMBL" id="QYBB01000001">
    <property type="protein sequence ID" value="RYC34013.1"/>
    <property type="molecule type" value="Genomic_DNA"/>
</dbReference>
<evidence type="ECO:0000259" key="4">
    <source>
        <dbReference type="Pfam" id="PF07969"/>
    </source>
</evidence>
<keyword evidence="1" id="KW-0479">Metal-binding</keyword>
<dbReference type="Proteomes" id="UP000290759">
    <property type="component" value="Unassembled WGS sequence"/>
</dbReference>
<dbReference type="AlphaFoldDB" id="A0A4Q2UB68"/>
<organism evidence="5 6">
    <name type="scientific">Lichenibacterium minor</name>
    <dbReference type="NCBI Taxonomy" id="2316528"/>
    <lineage>
        <taxon>Bacteria</taxon>
        <taxon>Pseudomonadati</taxon>
        <taxon>Pseudomonadota</taxon>
        <taxon>Alphaproteobacteria</taxon>
        <taxon>Hyphomicrobiales</taxon>
        <taxon>Lichenihabitantaceae</taxon>
        <taxon>Lichenibacterium</taxon>
    </lineage>
</organism>
<dbReference type="InterPro" id="IPR052349">
    <property type="entry name" value="Metallo-hydrolase_Enzymes"/>
</dbReference>
<evidence type="ECO:0000256" key="1">
    <source>
        <dbReference type="ARBA" id="ARBA00022723"/>
    </source>
</evidence>
<evidence type="ECO:0000313" key="6">
    <source>
        <dbReference type="Proteomes" id="UP000290759"/>
    </source>
</evidence>
<dbReference type="Pfam" id="PF07969">
    <property type="entry name" value="Amidohydro_3"/>
    <property type="match status" value="1"/>
</dbReference>
<dbReference type="GO" id="GO:0046872">
    <property type="term" value="F:metal ion binding"/>
    <property type="evidence" value="ECO:0007669"/>
    <property type="project" value="UniProtKB-KW"/>
</dbReference>
<dbReference type="SUPFAM" id="SSF51556">
    <property type="entry name" value="Metallo-dependent hydrolases"/>
    <property type="match status" value="1"/>
</dbReference>
<sequence>MRIDTVIRRADLGDGRGPIDIGIAGTRIAALEPRLACEAAEVDLGGRLALPGLVDTHIHLDKACLDDRCPCGGALKDAVKSVSDAKRHFTEEDVYARAARVLEMAIAHGTNRMRSHVEVDPRVGLTSLRALHRLKRDYAWAIDLQLCVFPQEGLLDDPGCDAVLVSALDLGADLIGGAPYIDRDSHGQIARIFDLAQERNLDVDLHLDFSLDASSLDVDEVCRQAERRGWGGRTAIGHATKLSALPPERLAAYARRLAGAGVAVTVLPATDLFLMGRDSDHDVPRGVAPAHRLAAAGVTCSAATNNVRNPFTPYGDGSLVRMANLFANVAQVAGETDLAACLDLVTGSAARVMGLPDYAIAVGGPATFVAFDATGRADIVAGIVAPEIGFKDGRQTFLRPPARLTSPAGAAAMQRRDGSTASGA</sequence>
<dbReference type="Gene3D" id="3.20.20.140">
    <property type="entry name" value="Metal-dependent hydrolases"/>
    <property type="match status" value="1"/>
</dbReference>
<evidence type="ECO:0000256" key="2">
    <source>
        <dbReference type="ARBA" id="ARBA00022801"/>
    </source>
</evidence>
<name>A0A4Q2UB68_9HYPH</name>
<dbReference type="SUPFAM" id="SSF51338">
    <property type="entry name" value="Composite domain of metallo-dependent hydrolases"/>
    <property type="match status" value="1"/>
</dbReference>
<keyword evidence="6" id="KW-1185">Reference proteome</keyword>
<gene>
    <name evidence="5" type="ORF">D3273_01825</name>
</gene>
<dbReference type="FunFam" id="3.20.20.140:FF:000019">
    <property type="entry name" value="Cytosine deaminase"/>
    <property type="match status" value="1"/>
</dbReference>
<reference evidence="5 6" key="2">
    <citation type="submission" date="2019-02" db="EMBL/GenBank/DDBJ databases">
        <title>'Lichenibacterium ramalinii' gen. nov. sp. nov., 'Lichenibacterium minor' gen. nov. sp. nov.</title>
        <authorList>
            <person name="Pankratov T."/>
        </authorList>
    </citation>
    <scope>NUCLEOTIDE SEQUENCE [LARGE SCALE GENOMIC DNA]</scope>
    <source>
        <strain evidence="5 6">RmlP026</strain>
    </source>
</reference>
<dbReference type="RefSeq" id="WP_129222886.1">
    <property type="nucleotide sequence ID" value="NZ_QYBB01000001.1"/>
</dbReference>